<name>A0ACC0F622_9ERIC</name>
<comment type="caution">
    <text evidence="1">The sequence shown here is derived from an EMBL/GenBank/DDBJ whole genome shotgun (WGS) entry which is preliminary data.</text>
</comment>
<evidence type="ECO:0000313" key="1">
    <source>
        <dbReference type="EMBL" id="KAI7984208.1"/>
    </source>
</evidence>
<keyword evidence="2" id="KW-1185">Reference proteome</keyword>
<protein>
    <submittedName>
        <fullName evidence="1">Uncharacterized protein</fullName>
    </submittedName>
</protein>
<gene>
    <name evidence="1" type="ORF">LOK49_LG15G01559</name>
</gene>
<reference evidence="1 2" key="1">
    <citation type="journal article" date="2022" name="Plant J.">
        <title>Chromosome-level genome of Camellia lanceoleosa provides a valuable resource for understanding genome evolution and self-incompatibility.</title>
        <authorList>
            <person name="Gong W."/>
            <person name="Xiao S."/>
            <person name="Wang L."/>
            <person name="Liao Z."/>
            <person name="Chang Y."/>
            <person name="Mo W."/>
            <person name="Hu G."/>
            <person name="Li W."/>
            <person name="Zhao G."/>
            <person name="Zhu H."/>
            <person name="Hu X."/>
            <person name="Ji K."/>
            <person name="Xiang X."/>
            <person name="Song Q."/>
            <person name="Yuan D."/>
            <person name="Jin S."/>
            <person name="Zhang L."/>
        </authorList>
    </citation>
    <scope>NUCLEOTIDE SEQUENCE [LARGE SCALE GENOMIC DNA]</scope>
    <source>
        <strain evidence="1">SQ_2022a</strain>
    </source>
</reference>
<organism evidence="1 2">
    <name type="scientific">Camellia lanceoleosa</name>
    <dbReference type="NCBI Taxonomy" id="1840588"/>
    <lineage>
        <taxon>Eukaryota</taxon>
        <taxon>Viridiplantae</taxon>
        <taxon>Streptophyta</taxon>
        <taxon>Embryophyta</taxon>
        <taxon>Tracheophyta</taxon>
        <taxon>Spermatophyta</taxon>
        <taxon>Magnoliopsida</taxon>
        <taxon>eudicotyledons</taxon>
        <taxon>Gunneridae</taxon>
        <taxon>Pentapetalae</taxon>
        <taxon>asterids</taxon>
        <taxon>Ericales</taxon>
        <taxon>Theaceae</taxon>
        <taxon>Camellia</taxon>
    </lineage>
</organism>
<dbReference type="EMBL" id="CM045768">
    <property type="protein sequence ID" value="KAI7984208.1"/>
    <property type="molecule type" value="Genomic_DNA"/>
</dbReference>
<proteinExistence type="predicted"/>
<dbReference type="Proteomes" id="UP001060215">
    <property type="component" value="Chromosome 11"/>
</dbReference>
<evidence type="ECO:0000313" key="2">
    <source>
        <dbReference type="Proteomes" id="UP001060215"/>
    </source>
</evidence>
<accession>A0ACC0F622</accession>
<sequence length="122" mass="13659">MAEGSRLNVGKNSNVWDVKCKVRKGFTLTGVECLGISGQTSKSNVLHIPSFTSNVECNARNSRCTDVIDVDDVDVQANKKSGFDINNRHTVWKMMIAAEKKKITDAYNRDGHDEEQQRTVKE</sequence>